<evidence type="ECO:0000313" key="2">
    <source>
        <dbReference type="EMBL" id="ADB57920.1"/>
    </source>
</evidence>
<dbReference type="eggNOG" id="ENOG502N55U">
    <property type="taxonomic scope" value="Archaea"/>
</dbReference>
<proteinExistence type="predicted"/>
<dbReference type="STRING" id="572546.Arcpr_0857"/>
<accession>D2RHZ5</accession>
<dbReference type="EMBL" id="CP001857">
    <property type="protein sequence ID" value="ADB57920.1"/>
    <property type="molecule type" value="Genomic_DNA"/>
</dbReference>
<keyword evidence="1" id="KW-1133">Transmembrane helix</keyword>
<dbReference type="RefSeq" id="WP_012940256.1">
    <property type="nucleotide sequence ID" value="NC_013741.1"/>
</dbReference>
<keyword evidence="3" id="KW-1185">Reference proteome</keyword>
<dbReference type="KEGG" id="apo:Arcpr_0857"/>
<evidence type="ECO:0000256" key="1">
    <source>
        <dbReference type="SAM" id="Phobius"/>
    </source>
</evidence>
<protein>
    <submittedName>
        <fullName evidence="2">Uncharacterized protein</fullName>
    </submittedName>
</protein>
<reference evidence="2 3" key="1">
    <citation type="journal article" date="2010" name="Stand. Genomic Sci.">
        <title>Complete genome sequence of Archaeoglobus profundus type strain (AV18).</title>
        <authorList>
            <person name="von Jan M."/>
            <person name="Lapidus A."/>
            <person name="Del Rio T.G."/>
            <person name="Copeland A."/>
            <person name="Tice H."/>
            <person name="Cheng J.F."/>
            <person name="Lucas S."/>
            <person name="Chen F."/>
            <person name="Nolan M."/>
            <person name="Goodwin L."/>
            <person name="Han C."/>
            <person name="Pitluck S."/>
            <person name="Liolios K."/>
            <person name="Ivanova N."/>
            <person name="Mavromatis K."/>
            <person name="Ovchinnikova G."/>
            <person name="Chertkov O."/>
            <person name="Pati A."/>
            <person name="Chen A."/>
            <person name="Palaniappan K."/>
            <person name="Land M."/>
            <person name="Hauser L."/>
            <person name="Chang Y.J."/>
            <person name="Jeffries C.D."/>
            <person name="Saunders E."/>
            <person name="Brettin T."/>
            <person name="Detter J.C."/>
            <person name="Chain P."/>
            <person name="Eichinger K."/>
            <person name="Huber H."/>
            <person name="Spring S."/>
            <person name="Rohde M."/>
            <person name="Goker M."/>
            <person name="Wirth R."/>
            <person name="Woyke T."/>
            <person name="Bristow J."/>
            <person name="Eisen J.A."/>
            <person name="Markowitz V."/>
            <person name="Hugenholtz P."/>
            <person name="Kyrpides N.C."/>
            <person name="Klenk H.P."/>
        </authorList>
    </citation>
    <scope>NUCLEOTIDE SEQUENCE [LARGE SCALE GENOMIC DNA]</scope>
    <source>
        <strain evidence="3">DSM 5631 / JCM 9629 / NBRC 100127 / Av18</strain>
    </source>
</reference>
<dbReference type="GeneID" id="8739519"/>
<evidence type="ECO:0000313" key="3">
    <source>
        <dbReference type="Proteomes" id="UP000001901"/>
    </source>
</evidence>
<dbReference type="HOGENOM" id="CLU_896027_0_0_2"/>
<dbReference type="Proteomes" id="UP000001901">
    <property type="component" value="Chromosome"/>
</dbReference>
<feature type="transmembrane region" description="Helical" evidence="1">
    <location>
        <begin position="34"/>
        <end position="52"/>
    </location>
</feature>
<keyword evidence="1" id="KW-0472">Membrane</keyword>
<feature type="transmembrane region" description="Helical" evidence="1">
    <location>
        <begin position="82"/>
        <end position="100"/>
    </location>
</feature>
<organism evidence="2 3">
    <name type="scientific">Archaeoglobus profundus (strain DSM 5631 / JCM 9629 / NBRC 100127 / Av18)</name>
    <dbReference type="NCBI Taxonomy" id="572546"/>
    <lineage>
        <taxon>Archaea</taxon>
        <taxon>Methanobacteriati</taxon>
        <taxon>Methanobacteriota</taxon>
        <taxon>Archaeoglobi</taxon>
        <taxon>Archaeoglobales</taxon>
        <taxon>Archaeoglobaceae</taxon>
        <taxon>Archaeoglobus</taxon>
    </lineage>
</organism>
<keyword evidence="1" id="KW-0812">Transmembrane</keyword>
<dbReference type="AlphaFoldDB" id="D2RHZ5"/>
<name>D2RHZ5_ARCPA</name>
<dbReference type="OrthoDB" id="99485at2157"/>
<gene>
    <name evidence="2" type="ordered locus">Arcpr_0857</name>
</gene>
<dbReference type="PaxDb" id="572546-Arcpr_0857"/>
<sequence length="321" mass="36812">MDEPAADIIQEIEEKVREESKATKIAKWIYKHSTLIFSISAVLFAFCVFFLVNPEYTAKGLGALADLIGKAHAELAKERFNVYQVVGLIAFLGFMTLMTIESAKARTIRIIPARNPEREICVRVKPLIGVKLPFLPERKIIKPTIIETEYGYIVYPSKSLLNAQWNGEKHFIPKHARLSFGNVWIIAGYPPDKPTWVEKVETAKGVIDVDFYEWEVDSLGEILVERQQKAIDTLLKENKVLKEYLMTGWKFAEDAIVPIKERFDKMFEDNLEKVEKIGKLFVHIEAERERTARKVLSAIQDKRIILGPDFEEDGKEEVVSK</sequence>